<dbReference type="InterPro" id="IPR006311">
    <property type="entry name" value="TAT_signal"/>
</dbReference>
<comment type="caution">
    <text evidence="2">The sequence shown here is derived from an EMBL/GenBank/DDBJ whole genome shotgun (WGS) entry which is preliminary data.</text>
</comment>
<dbReference type="PROSITE" id="PS51318">
    <property type="entry name" value="TAT"/>
    <property type="match status" value="1"/>
</dbReference>
<dbReference type="Gene3D" id="2.60.40.2470">
    <property type="entry name" value="SoxY domain"/>
    <property type="match status" value="1"/>
</dbReference>
<evidence type="ECO:0000259" key="1">
    <source>
        <dbReference type="Pfam" id="PF13501"/>
    </source>
</evidence>
<accession>A0A931MXS5</accession>
<dbReference type="Proteomes" id="UP000631694">
    <property type="component" value="Unassembled WGS sequence"/>
</dbReference>
<gene>
    <name evidence="2" type="ORF">I5731_07015</name>
</gene>
<dbReference type="RefSeq" id="WP_197310658.1">
    <property type="nucleotide sequence ID" value="NZ_JADZLT010000048.1"/>
</dbReference>
<dbReference type="Pfam" id="PF13501">
    <property type="entry name" value="SoxY"/>
    <property type="match status" value="1"/>
</dbReference>
<name>A0A931MXS5_9HYPH</name>
<proteinExistence type="predicted"/>
<organism evidence="2 3">
    <name type="scientific">Methylobrevis albus</name>
    <dbReference type="NCBI Taxonomy" id="2793297"/>
    <lineage>
        <taxon>Bacteria</taxon>
        <taxon>Pseudomonadati</taxon>
        <taxon>Pseudomonadota</taxon>
        <taxon>Alphaproteobacteria</taxon>
        <taxon>Hyphomicrobiales</taxon>
        <taxon>Pleomorphomonadaceae</taxon>
        <taxon>Methylobrevis</taxon>
    </lineage>
</organism>
<dbReference type="AlphaFoldDB" id="A0A931MXS5"/>
<feature type="domain" description="Ig-like SoxY" evidence="1">
    <location>
        <begin position="50"/>
        <end position="158"/>
    </location>
</feature>
<sequence>MTTPTTKNPARPMSRRETLALGATAAAFAAWPAPARARIEGPTLAEEIAAFAGAATPQEGSLVLEVEPAVEDGYNVPVRLAVEQSFGDGRFVTAMVLLAPENPLVRVATFHFTRLSGAADVTTRIRVARDQTLTALAKLSDGTVLTASRPIAVTVGGCDAT</sequence>
<protein>
    <submittedName>
        <fullName evidence="2">Thiosulfate oxidation carrier protein SoxY</fullName>
    </submittedName>
</protein>
<dbReference type="PIRSF" id="PIRSF010312">
    <property type="entry name" value="Sulphur_oxidation_SoxY"/>
    <property type="match status" value="1"/>
</dbReference>
<dbReference type="InterPro" id="IPR038162">
    <property type="entry name" value="SoxY_sf"/>
</dbReference>
<evidence type="ECO:0000313" key="2">
    <source>
        <dbReference type="EMBL" id="MBH0237562.1"/>
    </source>
</evidence>
<dbReference type="InterPro" id="IPR016568">
    <property type="entry name" value="Sulphur_oxidation_SoxY"/>
</dbReference>
<reference evidence="2" key="1">
    <citation type="submission" date="2020-12" db="EMBL/GenBank/DDBJ databases">
        <title>Methylobrevis albus sp. nov., isolated from fresh water lack sediment.</title>
        <authorList>
            <person name="Zou Q."/>
        </authorList>
    </citation>
    <scope>NUCLEOTIDE SEQUENCE</scope>
    <source>
        <strain evidence="2">L22</strain>
    </source>
</reference>
<dbReference type="InterPro" id="IPR032711">
    <property type="entry name" value="SoxY"/>
</dbReference>
<keyword evidence="3" id="KW-1185">Reference proteome</keyword>
<evidence type="ECO:0000313" key="3">
    <source>
        <dbReference type="Proteomes" id="UP000631694"/>
    </source>
</evidence>
<dbReference type="EMBL" id="JADZLT010000048">
    <property type="protein sequence ID" value="MBH0237562.1"/>
    <property type="molecule type" value="Genomic_DNA"/>
</dbReference>